<dbReference type="GeneID" id="9487296"/>
<dbReference type="Proteomes" id="UP000000598">
    <property type="component" value="Chromosome E"/>
</dbReference>
<dbReference type="AlphaFoldDB" id="B4UN71"/>
<gene>
    <name evidence="1" type="ORF">KLLA0_E12035g</name>
</gene>
<dbReference type="EMBL" id="CR382125">
    <property type="protein sequence ID" value="CAR56742.1"/>
    <property type="molecule type" value="Genomic_DNA"/>
</dbReference>
<evidence type="ECO:0000313" key="1">
    <source>
        <dbReference type="EMBL" id="CAR56742.1"/>
    </source>
</evidence>
<organism evidence="1 2">
    <name type="scientific">Kluyveromyces lactis (strain ATCC 8585 / CBS 2359 / DSM 70799 / NBRC 1267 / NRRL Y-1140 / WM37)</name>
    <name type="common">Yeast</name>
    <name type="synonym">Candida sphaerica</name>
    <dbReference type="NCBI Taxonomy" id="284590"/>
    <lineage>
        <taxon>Eukaryota</taxon>
        <taxon>Fungi</taxon>
        <taxon>Dikarya</taxon>
        <taxon>Ascomycota</taxon>
        <taxon>Saccharomycotina</taxon>
        <taxon>Saccharomycetes</taxon>
        <taxon>Saccharomycetales</taxon>
        <taxon>Saccharomycetaceae</taxon>
        <taxon>Kluyveromyces</taxon>
    </lineage>
</organism>
<dbReference type="InParanoid" id="B4UN71"/>
<reference evidence="1 2" key="1">
    <citation type="journal article" date="2004" name="Nature">
        <title>Genome evolution in yeasts.</title>
        <authorList>
            <consortium name="Genolevures"/>
            <person name="Dujon B."/>
            <person name="Sherman D."/>
            <person name="Fischer G."/>
            <person name="Durrens P."/>
            <person name="Casaregola S."/>
            <person name="Lafontaine I."/>
            <person name="de Montigny J."/>
            <person name="Marck C."/>
            <person name="Neuveglise C."/>
            <person name="Talla E."/>
            <person name="Goffard N."/>
            <person name="Frangeul L."/>
            <person name="Aigle M."/>
            <person name="Anthouard V."/>
            <person name="Babour A."/>
            <person name="Barbe V."/>
            <person name="Barnay S."/>
            <person name="Blanchin S."/>
            <person name="Beckerich J.M."/>
            <person name="Beyne E."/>
            <person name="Bleykasten C."/>
            <person name="Boisrame A."/>
            <person name="Boyer J."/>
            <person name="Cattolico L."/>
            <person name="Confanioleri F."/>
            <person name="de Daruvar A."/>
            <person name="Despons L."/>
            <person name="Fabre E."/>
            <person name="Fairhead C."/>
            <person name="Ferry-Dumazet H."/>
            <person name="Groppi A."/>
            <person name="Hantraye F."/>
            <person name="Hennequin C."/>
            <person name="Jauniaux N."/>
            <person name="Joyet P."/>
            <person name="Kachouri R."/>
            <person name="Kerrest A."/>
            <person name="Koszul R."/>
            <person name="Lemaire M."/>
            <person name="Lesur I."/>
            <person name="Ma L."/>
            <person name="Muller H."/>
            <person name="Nicaud J.M."/>
            <person name="Nikolski M."/>
            <person name="Oztas S."/>
            <person name="Ozier-Kalogeropoulos O."/>
            <person name="Pellenz S."/>
            <person name="Potier S."/>
            <person name="Richard G.F."/>
            <person name="Straub M.L."/>
            <person name="Suleau A."/>
            <person name="Swennene D."/>
            <person name="Tekaia F."/>
            <person name="Wesolowski-Louvel M."/>
            <person name="Westhof E."/>
            <person name="Wirth B."/>
            <person name="Zeniou-Meyer M."/>
            <person name="Zivanovic I."/>
            <person name="Bolotin-Fukuhara M."/>
            <person name="Thierry A."/>
            <person name="Bouchier C."/>
            <person name="Caudron B."/>
            <person name="Scarpelli C."/>
            <person name="Gaillardin C."/>
            <person name="Weissenbach J."/>
            <person name="Wincker P."/>
            <person name="Souciet J.L."/>
        </authorList>
    </citation>
    <scope>NUCLEOTIDE SEQUENCE [LARGE SCALE GENOMIC DNA]</scope>
    <source>
        <strain evidence="2">ATCC 8585 / CBS 2359 / DSM 70799 / NBRC 1267 / NRRL Y-1140 / WM37</strain>
    </source>
</reference>
<accession>B4UN71</accession>
<evidence type="ECO:0000313" key="2">
    <source>
        <dbReference type="Proteomes" id="UP000000598"/>
    </source>
</evidence>
<dbReference type="HOGENOM" id="CLU_509059_0_0_1"/>
<name>B4UN71_KLULA</name>
<keyword evidence="2" id="KW-1185">Reference proteome</keyword>
<sequence>MSLPIEIIDRVVTSGLDSLESLLAWSKVGSHFRTIIKRKLGVLKIWDLDRESSKTLADPCNYELLSDERNTACVNTDTFKFPVLSEFLRKFDNVLIVIVSDRCYSDPLATALCELSRGLSGMGTLKNLCFMYKTTTNFLSKFYFRELSHCQSQLRLCELHIFANRDINHQEVDMFDIDTIFETTYLHDVETLFTLNIRRGKKVIAPRIMTVNQLQCEDNTTIVDDLQYCPLLKTIEKFQVPPGKRVVLPPCDHLTLVSYNSNTERDLVDGSFVRESLTIRASPMCSEANFKNIKCRNIRSLCVEFSNSVWGNVKFIDCAFGNLRSYRCPVNTEWEDLVYSNSIYVDTIIFKISNMLSLQNLAQIPFTLDNLVLNSDDKELKPPECKPDQMRSIYGCKQVIQELKRLEFELSSIWDCAVFQHVIIPNLTNDSELCLTINESHIARELEKAREWDRSLYLLESLQLDWNRNKIRFCIPKLKAFQLSIIRERMDETRERVFQLPVGTMSLLHPLLSTNGANYVNLSEHDVIEFIDTNA</sequence>
<dbReference type="eggNOG" id="ENOG502RPE4">
    <property type="taxonomic scope" value="Eukaryota"/>
</dbReference>
<dbReference type="PaxDb" id="284590-B4UN71"/>
<protein>
    <submittedName>
        <fullName evidence="1">KLLA0E12035p</fullName>
    </submittedName>
</protein>
<dbReference type="RefSeq" id="XP_002999404.1">
    <property type="nucleotide sequence ID" value="XM_002999358.1"/>
</dbReference>
<proteinExistence type="predicted"/>
<dbReference type="KEGG" id="kla:KLLA0_E12035g"/>